<keyword evidence="5" id="KW-1185">Reference proteome</keyword>
<evidence type="ECO:0000256" key="2">
    <source>
        <dbReference type="ARBA" id="ARBA00022801"/>
    </source>
</evidence>
<dbReference type="Proteomes" id="UP001464378">
    <property type="component" value="Unassembled WGS sequence"/>
</dbReference>
<evidence type="ECO:0000256" key="1">
    <source>
        <dbReference type="ARBA" id="ARBA00022723"/>
    </source>
</evidence>
<proteinExistence type="predicted"/>
<evidence type="ECO:0000313" key="4">
    <source>
        <dbReference type="EMBL" id="MEQ2443663.1"/>
    </source>
</evidence>
<dbReference type="InterPro" id="IPR004843">
    <property type="entry name" value="Calcineurin-like_PHP"/>
</dbReference>
<gene>
    <name evidence="4" type="ORF">WMO64_09275</name>
</gene>
<name>A0ABV1E8M2_9FIRM</name>
<sequence length="288" mass="31871">MRRRRWWLLLAAAALLLLAAWVVWGVWRSGHRPVARTWQVEAGLPVRLAVLSDLHGCVFGEHNGELVALVAEQEPDLILLDGDMLNGDAPGAEDLLDLLGQLVEIAPVYYAWGNHEREYISCNTSDLRAQIEALGAVVLELDYVDLTVNGAPLRLGGMYDYAFALDDKNSCDPARMKPEVWQFLTDFQDTDRYKVMLSHRPDSFVFGEASVTWNVDLVVSGHLHGGQVVLPLLGGVFGGDQGLFPKYVHGIYEKDKLVLAVTSGLGSQPERLPRFNNPPEVMVLDLSA</sequence>
<dbReference type="RefSeq" id="WP_349231782.1">
    <property type="nucleotide sequence ID" value="NZ_JBBMFK010000013.1"/>
</dbReference>
<keyword evidence="2" id="KW-0378">Hydrolase</keyword>
<keyword evidence="1" id="KW-0479">Metal-binding</keyword>
<dbReference type="InterPro" id="IPR051158">
    <property type="entry name" value="Metallophosphoesterase_sf"/>
</dbReference>
<dbReference type="EMBL" id="JBBMFK010000013">
    <property type="protein sequence ID" value="MEQ2443663.1"/>
    <property type="molecule type" value="Genomic_DNA"/>
</dbReference>
<evidence type="ECO:0000259" key="3">
    <source>
        <dbReference type="Pfam" id="PF00149"/>
    </source>
</evidence>
<evidence type="ECO:0000313" key="5">
    <source>
        <dbReference type="Proteomes" id="UP001464378"/>
    </source>
</evidence>
<protein>
    <submittedName>
        <fullName evidence="4">Metallophosphoesterase</fullName>
    </submittedName>
</protein>
<dbReference type="InterPro" id="IPR029052">
    <property type="entry name" value="Metallo-depent_PP-like"/>
</dbReference>
<comment type="caution">
    <text evidence="4">The sequence shown here is derived from an EMBL/GenBank/DDBJ whole genome shotgun (WGS) entry which is preliminary data.</text>
</comment>
<dbReference type="Gene3D" id="3.60.21.10">
    <property type="match status" value="1"/>
</dbReference>
<feature type="domain" description="Calcineurin-like phosphoesterase" evidence="3">
    <location>
        <begin position="47"/>
        <end position="225"/>
    </location>
</feature>
<accession>A0ABV1E8M2</accession>
<reference evidence="4 5" key="1">
    <citation type="submission" date="2024-03" db="EMBL/GenBank/DDBJ databases">
        <title>Human intestinal bacterial collection.</title>
        <authorList>
            <person name="Pauvert C."/>
            <person name="Hitch T.C.A."/>
            <person name="Clavel T."/>
        </authorList>
    </citation>
    <scope>NUCLEOTIDE SEQUENCE [LARGE SCALE GENOMIC DNA]</scope>
    <source>
        <strain evidence="4 5">CLA-AP-H29</strain>
    </source>
</reference>
<dbReference type="Pfam" id="PF00149">
    <property type="entry name" value="Metallophos"/>
    <property type="match status" value="1"/>
</dbReference>
<dbReference type="SUPFAM" id="SSF56300">
    <property type="entry name" value="Metallo-dependent phosphatases"/>
    <property type="match status" value="1"/>
</dbReference>
<dbReference type="PANTHER" id="PTHR31302">
    <property type="entry name" value="TRANSMEMBRANE PROTEIN WITH METALLOPHOSPHOESTERASE DOMAIN-RELATED"/>
    <property type="match status" value="1"/>
</dbReference>
<dbReference type="PANTHER" id="PTHR31302:SF31">
    <property type="entry name" value="PHOSPHODIESTERASE YAEI"/>
    <property type="match status" value="1"/>
</dbReference>
<organism evidence="4 5">
    <name type="scientific">Pseudoflavonifractor intestinihominis</name>
    <dbReference type="NCBI Taxonomy" id="3133171"/>
    <lineage>
        <taxon>Bacteria</taxon>
        <taxon>Bacillati</taxon>
        <taxon>Bacillota</taxon>
        <taxon>Clostridia</taxon>
        <taxon>Eubacteriales</taxon>
        <taxon>Oscillospiraceae</taxon>
        <taxon>Pseudoflavonifractor</taxon>
    </lineage>
</organism>